<proteinExistence type="predicted"/>
<keyword evidence="2" id="KW-0472">Membrane</keyword>
<feature type="transmembrane region" description="Helical" evidence="2">
    <location>
        <begin position="12"/>
        <end position="31"/>
    </location>
</feature>
<keyword evidence="2" id="KW-0812">Transmembrane</keyword>
<evidence type="ECO:0000256" key="1">
    <source>
        <dbReference type="SAM" id="MobiDB-lite"/>
    </source>
</evidence>
<feature type="region of interest" description="Disordered" evidence="1">
    <location>
        <begin position="116"/>
        <end position="136"/>
    </location>
</feature>
<dbReference type="EMBL" id="JARJLR010000067">
    <property type="protein sequence ID" value="MDF3840744.1"/>
    <property type="molecule type" value="Genomic_DNA"/>
</dbReference>
<keyword evidence="2" id="KW-1133">Transmembrane helix</keyword>
<protein>
    <submittedName>
        <fullName evidence="3">DUF2946 domain-containing protein</fullName>
    </submittedName>
</protein>
<dbReference type="InterPro" id="IPR021333">
    <property type="entry name" value="DUF2946"/>
</dbReference>
<evidence type="ECO:0000313" key="4">
    <source>
        <dbReference type="Proteomes" id="UP001220662"/>
    </source>
</evidence>
<evidence type="ECO:0000256" key="2">
    <source>
        <dbReference type="SAM" id="Phobius"/>
    </source>
</evidence>
<reference evidence="3" key="1">
    <citation type="submission" date="2023-03" db="EMBL/GenBank/DDBJ databases">
        <title>Draft assemblies of triclosan tolerant bacteria isolated from returned activated sludge.</title>
        <authorList>
            <person name="Van Hamelsveld S."/>
        </authorList>
    </citation>
    <scope>NUCLEOTIDE SEQUENCE</scope>
    <source>
        <strain evidence="3">GW210015_S63</strain>
    </source>
</reference>
<accession>A0AAW6P0Y4</accession>
<dbReference type="AlphaFoldDB" id="A0AAW6P0Y4"/>
<sequence length="136" mass="14303">MTGRRRRGTGQGTGIWLALFAMLMIHLGPLLSQSMPMDHPMPAMAGMEGMACSEQMRGGHHGADAAQQGFSADHFMEKCGYCGLLLHSPALQTPRLALSADLPGAAPAPQVIIEQSIPPSPIFPGARSRAPPSMSA</sequence>
<organism evidence="3 4">
    <name type="scientific">Pseudomonas citronellolis</name>
    <dbReference type="NCBI Taxonomy" id="53408"/>
    <lineage>
        <taxon>Bacteria</taxon>
        <taxon>Pseudomonadati</taxon>
        <taxon>Pseudomonadota</taxon>
        <taxon>Gammaproteobacteria</taxon>
        <taxon>Pseudomonadales</taxon>
        <taxon>Pseudomonadaceae</taxon>
        <taxon>Pseudomonas</taxon>
    </lineage>
</organism>
<gene>
    <name evidence="3" type="ORF">P3W55_03365</name>
</gene>
<name>A0AAW6P0Y4_9PSED</name>
<comment type="caution">
    <text evidence="3">The sequence shown here is derived from an EMBL/GenBank/DDBJ whole genome shotgun (WGS) entry which is preliminary data.</text>
</comment>
<dbReference type="Proteomes" id="UP001220662">
    <property type="component" value="Unassembled WGS sequence"/>
</dbReference>
<dbReference type="Pfam" id="PF11162">
    <property type="entry name" value="DUF2946"/>
    <property type="match status" value="1"/>
</dbReference>
<evidence type="ECO:0000313" key="3">
    <source>
        <dbReference type="EMBL" id="MDF3840744.1"/>
    </source>
</evidence>